<dbReference type="PROSITE" id="PS50850">
    <property type="entry name" value="MFS"/>
    <property type="match status" value="1"/>
</dbReference>
<evidence type="ECO:0000256" key="5">
    <source>
        <dbReference type="SAM" id="Phobius"/>
    </source>
</evidence>
<sequence>MVTASISATRRWSLLAISLVATLSATVFVNGIAFLIPALDAERGINLAQAALLSAMPSFGMVVTLIGWGYLLDLIGERIVLGVGLALTAAAAFAAASVPPSMLVEAPCLFIGGMAAASANTASGRLVTGWFPPDQRGLAMGIRQTAQPLGIALAALVLPELGERDFSVALLFPAALCAGAAVVSVIGVLDPPRKKRATANADELANPYRSTAVLWRIHLASALLMVPQTVVLTFMLVWLMRDHGWSTASAGVLVSASQLLGALGRIAVGRWSDRVGSRMRPIRVIAMIAAAVMALLALTDHLGSSLAVLVMVAASVVTVLDNGLAFTAIPEVAGPYWSGRAMGAQNTSQRLTAGAGPPIFGEVIDVAGYPLAFAVCALFPLLALPLVPVGARPREKS</sequence>
<dbReference type="RefSeq" id="WP_065014309.1">
    <property type="nucleotide sequence ID" value="NZ_LZKJ01000088.1"/>
</dbReference>
<comment type="caution">
    <text evidence="7">The sequence shown here is derived from an EMBL/GenBank/DDBJ whole genome shotgun (WGS) entry which is preliminary data.</text>
</comment>
<feature type="transmembrane region" description="Helical" evidence="5">
    <location>
        <begin position="166"/>
        <end position="189"/>
    </location>
</feature>
<evidence type="ECO:0000256" key="3">
    <source>
        <dbReference type="ARBA" id="ARBA00022989"/>
    </source>
</evidence>
<feature type="transmembrane region" description="Helical" evidence="5">
    <location>
        <begin position="219"/>
        <end position="239"/>
    </location>
</feature>
<evidence type="ECO:0000313" key="7">
    <source>
        <dbReference type="EMBL" id="OBI47318.1"/>
    </source>
</evidence>
<feature type="transmembrane region" description="Helical" evidence="5">
    <location>
        <begin position="367"/>
        <end position="387"/>
    </location>
</feature>
<dbReference type="SUPFAM" id="SSF103473">
    <property type="entry name" value="MFS general substrate transporter"/>
    <property type="match status" value="1"/>
</dbReference>
<feature type="domain" description="Major facilitator superfamily (MFS) profile" evidence="6">
    <location>
        <begin position="14"/>
        <end position="395"/>
    </location>
</feature>
<comment type="subcellular location">
    <subcellularLocation>
        <location evidence="1">Cell membrane</location>
        <topology evidence="1">Multi-pass membrane protein</topology>
    </subcellularLocation>
</comment>
<evidence type="ECO:0000259" key="6">
    <source>
        <dbReference type="PROSITE" id="PS50850"/>
    </source>
</evidence>
<evidence type="ECO:0000256" key="4">
    <source>
        <dbReference type="ARBA" id="ARBA00023136"/>
    </source>
</evidence>
<dbReference type="OrthoDB" id="8628659at2"/>
<reference evidence="8" key="1">
    <citation type="submission" date="2016-06" db="EMBL/GenBank/DDBJ databases">
        <authorList>
            <person name="Sutton G."/>
            <person name="Brinkac L."/>
            <person name="Sanka R."/>
            <person name="Adams M."/>
            <person name="Lau E."/>
            <person name="Sam S."/>
            <person name="Sreng N."/>
            <person name="Him V."/>
            <person name="Kerleguer A."/>
            <person name="Cheng S."/>
        </authorList>
    </citation>
    <scope>NUCLEOTIDE SEQUENCE [LARGE SCALE GENOMIC DNA]</scope>
    <source>
        <strain evidence="8">E861</strain>
    </source>
</reference>
<dbReference type="InterPro" id="IPR052952">
    <property type="entry name" value="MFS-Transporter"/>
</dbReference>
<keyword evidence="2 5" id="KW-0812">Transmembrane</keyword>
<dbReference type="GO" id="GO:0022857">
    <property type="term" value="F:transmembrane transporter activity"/>
    <property type="evidence" value="ECO:0007669"/>
    <property type="project" value="InterPro"/>
</dbReference>
<feature type="transmembrane region" description="Helical" evidence="5">
    <location>
        <begin position="12"/>
        <end position="36"/>
    </location>
</feature>
<feature type="transmembrane region" description="Helical" evidence="5">
    <location>
        <begin position="284"/>
        <end position="317"/>
    </location>
</feature>
<protein>
    <submittedName>
        <fullName evidence="7">MFS transporter</fullName>
    </submittedName>
</protein>
<dbReference type="EMBL" id="LZKJ01000088">
    <property type="protein sequence ID" value="OBI47318.1"/>
    <property type="molecule type" value="Genomic_DNA"/>
</dbReference>
<keyword evidence="3 5" id="KW-1133">Transmembrane helix</keyword>
<dbReference type="AlphaFoldDB" id="A0A1A2ZCC4"/>
<dbReference type="Pfam" id="PF07690">
    <property type="entry name" value="MFS_1"/>
    <property type="match status" value="1"/>
</dbReference>
<gene>
    <name evidence="7" type="ORF">A5707_19955</name>
</gene>
<feature type="transmembrane region" description="Helical" evidence="5">
    <location>
        <begin position="48"/>
        <end position="72"/>
    </location>
</feature>
<dbReference type="InterPro" id="IPR036259">
    <property type="entry name" value="MFS_trans_sf"/>
</dbReference>
<evidence type="ECO:0000256" key="1">
    <source>
        <dbReference type="ARBA" id="ARBA00004651"/>
    </source>
</evidence>
<dbReference type="PANTHER" id="PTHR23527">
    <property type="entry name" value="BLL3282 PROTEIN"/>
    <property type="match status" value="1"/>
</dbReference>
<name>A0A1A2ZCC4_9MYCO</name>
<proteinExistence type="predicted"/>
<organism evidence="7 8">
    <name type="scientific">Mycobacterium kyorinense</name>
    <dbReference type="NCBI Taxonomy" id="487514"/>
    <lineage>
        <taxon>Bacteria</taxon>
        <taxon>Bacillati</taxon>
        <taxon>Actinomycetota</taxon>
        <taxon>Actinomycetes</taxon>
        <taxon>Mycobacteriales</taxon>
        <taxon>Mycobacteriaceae</taxon>
        <taxon>Mycobacterium</taxon>
    </lineage>
</organism>
<evidence type="ECO:0000313" key="8">
    <source>
        <dbReference type="Proteomes" id="UP000093592"/>
    </source>
</evidence>
<accession>A0A1A2ZCC4</accession>
<dbReference type="PANTHER" id="PTHR23527:SF1">
    <property type="entry name" value="BLL3282 PROTEIN"/>
    <property type="match status" value="1"/>
</dbReference>
<dbReference type="GO" id="GO:0005886">
    <property type="term" value="C:plasma membrane"/>
    <property type="evidence" value="ECO:0007669"/>
    <property type="project" value="UniProtKB-SubCell"/>
</dbReference>
<dbReference type="InterPro" id="IPR011701">
    <property type="entry name" value="MFS"/>
</dbReference>
<feature type="transmembrane region" description="Helical" evidence="5">
    <location>
        <begin position="79"/>
        <end position="98"/>
    </location>
</feature>
<dbReference type="Proteomes" id="UP000093592">
    <property type="component" value="Unassembled WGS sequence"/>
</dbReference>
<evidence type="ECO:0000256" key="2">
    <source>
        <dbReference type="ARBA" id="ARBA00022692"/>
    </source>
</evidence>
<feature type="transmembrane region" description="Helical" evidence="5">
    <location>
        <begin position="245"/>
        <end position="263"/>
    </location>
</feature>
<dbReference type="InterPro" id="IPR020846">
    <property type="entry name" value="MFS_dom"/>
</dbReference>
<keyword evidence="4 5" id="KW-0472">Membrane</keyword>
<dbReference type="Gene3D" id="1.20.1250.20">
    <property type="entry name" value="MFS general substrate transporter like domains"/>
    <property type="match status" value="2"/>
</dbReference>